<feature type="compositionally biased region" description="Polar residues" evidence="1">
    <location>
        <begin position="9"/>
        <end position="20"/>
    </location>
</feature>
<proteinExistence type="predicted"/>
<dbReference type="STRING" id="595434.RISK_001136"/>
<evidence type="ECO:0000313" key="3">
    <source>
        <dbReference type="EMBL" id="KLU06822.1"/>
    </source>
</evidence>
<reference evidence="3" key="1">
    <citation type="submission" date="2015-05" db="EMBL/GenBank/DDBJ databases">
        <title>Permanent draft genome of Rhodopirellula islandicus K833.</title>
        <authorList>
            <person name="Kizina J."/>
            <person name="Richter M."/>
            <person name="Glockner F.O."/>
            <person name="Harder J."/>
        </authorList>
    </citation>
    <scope>NUCLEOTIDE SEQUENCE [LARGE SCALE GENOMIC DNA]</scope>
    <source>
        <strain evidence="3">K833</strain>
    </source>
</reference>
<sequence>MAEQRLTRESISQESQTNKKTMSKKSVKPRSTRLKWAIAFVLLFVKIVVLPGCGVDPESIDTIRRVAMQDQKTKSDLGIRDQGLKTVPGNQAIRFVPPFPDRKDPFHIDQSAPSTVVKPTKASEYVVLGFADVGKTRAIIRFGEETQFVSAGDTVGGAEVLAVIPPRVRLKNGNFIWEASMFQSP</sequence>
<keyword evidence="2" id="KW-1133">Transmembrane helix</keyword>
<dbReference type="OrthoDB" id="272847at2"/>
<evidence type="ECO:0000256" key="1">
    <source>
        <dbReference type="SAM" id="MobiDB-lite"/>
    </source>
</evidence>
<keyword evidence="4" id="KW-1185">Reference proteome</keyword>
<protein>
    <submittedName>
        <fullName evidence="3">Transmembrane protein</fullName>
    </submittedName>
</protein>
<comment type="caution">
    <text evidence="3">The sequence shown here is derived from an EMBL/GenBank/DDBJ whole genome shotgun (WGS) entry which is preliminary data.</text>
</comment>
<gene>
    <name evidence="3" type="ORF">RISK_001136</name>
</gene>
<accession>A0A0J1BJY6</accession>
<evidence type="ECO:0000313" key="4">
    <source>
        <dbReference type="Proteomes" id="UP000036367"/>
    </source>
</evidence>
<feature type="region of interest" description="Disordered" evidence="1">
    <location>
        <begin position="1"/>
        <end position="27"/>
    </location>
</feature>
<keyword evidence="2 3" id="KW-0812">Transmembrane</keyword>
<dbReference type="EMBL" id="LECT01000010">
    <property type="protein sequence ID" value="KLU06822.1"/>
    <property type="molecule type" value="Genomic_DNA"/>
</dbReference>
<name>A0A0J1BJY6_RHOIS</name>
<dbReference type="Proteomes" id="UP000036367">
    <property type="component" value="Unassembled WGS sequence"/>
</dbReference>
<dbReference type="PATRIC" id="fig|595434.4.peg.1091"/>
<feature type="transmembrane region" description="Helical" evidence="2">
    <location>
        <begin position="34"/>
        <end position="52"/>
    </location>
</feature>
<organism evidence="3 4">
    <name type="scientific">Rhodopirellula islandica</name>
    <dbReference type="NCBI Taxonomy" id="595434"/>
    <lineage>
        <taxon>Bacteria</taxon>
        <taxon>Pseudomonadati</taxon>
        <taxon>Planctomycetota</taxon>
        <taxon>Planctomycetia</taxon>
        <taxon>Pirellulales</taxon>
        <taxon>Pirellulaceae</taxon>
        <taxon>Rhodopirellula</taxon>
    </lineage>
</organism>
<dbReference type="AlphaFoldDB" id="A0A0J1BJY6"/>
<evidence type="ECO:0000256" key="2">
    <source>
        <dbReference type="SAM" id="Phobius"/>
    </source>
</evidence>
<keyword evidence="2" id="KW-0472">Membrane</keyword>